<proteinExistence type="inferred from homology"/>
<dbReference type="CDD" id="cd24048">
    <property type="entry name" value="ASKHA_NBD_FtsA"/>
    <property type="match status" value="1"/>
</dbReference>
<dbReference type="Pfam" id="PF02491">
    <property type="entry name" value="SHS2_FTSA"/>
    <property type="match status" value="1"/>
</dbReference>
<keyword evidence="3 5" id="KW-0472">Membrane</keyword>
<accession>A0A523VX04</accession>
<comment type="caution">
    <text evidence="8">The sequence shown here is derived from an EMBL/GenBank/DDBJ whole genome shotgun (WGS) entry which is preliminary data.</text>
</comment>
<evidence type="ECO:0000259" key="7">
    <source>
        <dbReference type="SMART" id="SM00842"/>
    </source>
</evidence>
<comment type="subcellular location">
    <subcellularLocation>
        <location evidence="5">Cell membrane</location>
        <topology evidence="5">Peripheral membrane protein</topology>
        <orientation evidence="5">Cytoplasmic side</orientation>
    </subcellularLocation>
    <text evidence="5">Localizes to the Z ring in an FtsZ-dependent manner. Targeted to the membrane through a conserved C-terminal amphipathic helix.</text>
</comment>
<dbReference type="PIRSF" id="PIRSF003101">
    <property type="entry name" value="FtsA"/>
    <property type="match status" value="1"/>
</dbReference>
<dbReference type="InterPro" id="IPR020823">
    <property type="entry name" value="Cell_div_FtsA"/>
</dbReference>
<dbReference type="PANTHER" id="PTHR32432:SF4">
    <property type="entry name" value="CELL DIVISION PROTEIN FTSA"/>
    <property type="match status" value="1"/>
</dbReference>
<dbReference type="PANTHER" id="PTHR32432">
    <property type="entry name" value="CELL DIVISION PROTEIN FTSA-RELATED"/>
    <property type="match status" value="1"/>
</dbReference>
<dbReference type="Gene3D" id="3.30.1490.110">
    <property type="match status" value="1"/>
</dbReference>
<dbReference type="GO" id="GO:0043093">
    <property type="term" value="P:FtsZ-dependent cytokinesis"/>
    <property type="evidence" value="ECO:0007669"/>
    <property type="project" value="UniProtKB-UniRule"/>
</dbReference>
<reference evidence="8 9" key="1">
    <citation type="submission" date="2019-03" db="EMBL/GenBank/DDBJ databases">
        <title>Metabolic potential of uncultured bacteria and archaea associated with petroleum seepage in deep-sea sediments.</title>
        <authorList>
            <person name="Dong X."/>
            <person name="Hubert C."/>
        </authorList>
    </citation>
    <scope>NUCLEOTIDE SEQUENCE [LARGE SCALE GENOMIC DNA]</scope>
    <source>
        <strain evidence="8">E29_bin52</strain>
    </source>
</reference>
<evidence type="ECO:0000256" key="1">
    <source>
        <dbReference type="ARBA" id="ARBA00022475"/>
    </source>
</evidence>
<evidence type="ECO:0000256" key="6">
    <source>
        <dbReference type="PIRNR" id="PIRNR003101"/>
    </source>
</evidence>
<evidence type="ECO:0000313" key="8">
    <source>
        <dbReference type="EMBL" id="TET59298.1"/>
    </source>
</evidence>
<evidence type="ECO:0000256" key="4">
    <source>
        <dbReference type="ARBA" id="ARBA00023306"/>
    </source>
</evidence>
<sequence length="400" mass="43592">MKDDLVVGLDIGTTKICALVARLNEEGRLDILGVGKSSSRGVSKGLVTDIEETSQAVKEAMTLAELDAGLKASRVWVSIAGDHILAQDSRGFVKITGEDRTVAAKDVEEVMKEASQLVLPPDREIIHVLAQRFLIDGQDLVKQPVGMKGTHLGVGVHVVTASSAWRGNIENCVRRAGYESEGVVLQSLASAMATVLPQEEDLGVVLVDIGGGTTDLAIFLREGLRFTRVIAVGGSHITNDIAVGLHTSREKAEEIKLKYGTLSSARVRGREKIRVERIAGRGSYTIERKDLVRIIDPRMQEIFELVEKELTRSGYRDLLSAGLILTGGTSLLVGVKELAEDQLGLPTKIGEPHVERPAELTSPIYATVVGLVLYGIKRKEELVSEERLGMRIKEWLKEFF</sequence>
<gene>
    <name evidence="5 8" type="primary">ftsA</name>
    <name evidence="8" type="ORF">E3J48_08050</name>
</gene>
<evidence type="ECO:0000256" key="5">
    <source>
        <dbReference type="HAMAP-Rule" id="MF_02033"/>
    </source>
</evidence>
<evidence type="ECO:0000256" key="3">
    <source>
        <dbReference type="ARBA" id="ARBA00023136"/>
    </source>
</evidence>
<dbReference type="GO" id="GO:0009898">
    <property type="term" value="C:cytoplasmic side of plasma membrane"/>
    <property type="evidence" value="ECO:0007669"/>
    <property type="project" value="UniProtKB-UniRule"/>
</dbReference>
<keyword evidence="2 5" id="KW-0132">Cell division</keyword>
<name>A0A523VX04_UNCAE</name>
<protein>
    <recommendedName>
        <fullName evidence="5 6">Cell division protein FtsA</fullName>
    </recommendedName>
</protein>
<dbReference type="Pfam" id="PF14450">
    <property type="entry name" value="FtsA"/>
    <property type="match status" value="1"/>
</dbReference>
<dbReference type="HAMAP" id="MF_02033">
    <property type="entry name" value="FtsA"/>
    <property type="match status" value="1"/>
</dbReference>
<organism evidence="8 9">
    <name type="scientific">Aerophobetes bacterium</name>
    <dbReference type="NCBI Taxonomy" id="2030807"/>
    <lineage>
        <taxon>Bacteria</taxon>
        <taxon>Candidatus Aerophobota</taxon>
    </lineage>
</organism>
<dbReference type="InterPro" id="IPR003494">
    <property type="entry name" value="SHS2_FtsA"/>
</dbReference>
<evidence type="ECO:0000256" key="2">
    <source>
        <dbReference type="ARBA" id="ARBA00022618"/>
    </source>
</evidence>
<dbReference type="AlphaFoldDB" id="A0A523VX04"/>
<comment type="subunit">
    <text evidence="5">Self-interacts. Interacts with FtsZ.</text>
</comment>
<dbReference type="InterPro" id="IPR050696">
    <property type="entry name" value="FtsA/MreB"/>
</dbReference>
<feature type="domain" description="SHS2" evidence="7">
    <location>
        <begin position="6"/>
        <end position="194"/>
    </location>
</feature>
<keyword evidence="1 5" id="KW-1003">Cell membrane</keyword>
<dbReference type="NCBIfam" id="TIGR01174">
    <property type="entry name" value="ftsA"/>
    <property type="match status" value="1"/>
</dbReference>
<dbReference type="Gene3D" id="3.30.420.40">
    <property type="match status" value="2"/>
</dbReference>
<keyword evidence="4 5" id="KW-0131">Cell cycle</keyword>
<dbReference type="SMART" id="SM00842">
    <property type="entry name" value="FtsA"/>
    <property type="match status" value="1"/>
</dbReference>
<dbReference type="SUPFAM" id="SSF53067">
    <property type="entry name" value="Actin-like ATPase domain"/>
    <property type="match status" value="2"/>
</dbReference>
<dbReference type="InterPro" id="IPR043129">
    <property type="entry name" value="ATPase_NBD"/>
</dbReference>
<comment type="function">
    <text evidence="5 6">Cell division protein that is involved in the assembly of the Z ring. May serve as a membrane anchor for the Z ring.</text>
</comment>
<dbReference type="Proteomes" id="UP000319130">
    <property type="component" value="Unassembled WGS sequence"/>
</dbReference>
<evidence type="ECO:0000313" key="9">
    <source>
        <dbReference type="Proteomes" id="UP000319130"/>
    </source>
</evidence>
<comment type="similarity">
    <text evidence="5 6">Belongs to the FtsA/MreB family.</text>
</comment>
<dbReference type="GO" id="GO:0032153">
    <property type="term" value="C:cell division site"/>
    <property type="evidence" value="ECO:0007669"/>
    <property type="project" value="UniProtKB-UniRule"/>
</dbReference>
<dbReference type="EMBL" id="SOIZ01000368">
    <property type="protein sequence ID" value="TET59298.1"/>
    <property type="molecule type" value="Genomic_DNA"/>
</dbReference>